<reference evidence="1 2" key="1">
    <citation type="submission" date="2021-05" db="EMBL/GenBank/DDBJ databases">
        <title>Culturable bacteria isolated from Daya Bay.</title>
        <authorList>
            <person name="Zheng W."/>
            <person name="Yu S."/>
            <person name="Huang Y."/>
        </authorList>
    </citation>
    <scope>NUCLEOTIDE SEQUENCE [LARGE SCALE GENOMIC DNA]</scope>
    <source>
        <strain evidence="1 2">DP4N28-5</strain>
    </source>
</reference>
<accession>A0ABS6T3S3</accession>
<comment type="caution">
    <text evidence="1">The sequence shown here is derived from an EMBL/GenBank/DDBJ whole genome shotgun (WGS) entry which is preliminary data.</text>
</comment>
<proteinExistence type="predicted"/>
<protein>
    <submittedName>
        <fullName evidence="1">Uncharacterized protein</fullName>
    </submittedName>
</protein>
<organism evidence="1 2">
    <name type="scientific">Maritimibacter dapengensis</name>
    <dbReference type="NCBI Taxonomy" id="2836868"/>
    <lineage>
        <taxon>Bacteria</taxon>
        <taxon>Pseudomonadati</taxon>
        <taxon>Pseudomonadota</taxon>
        <taxon>Alphaproteobacteria</taxon>
        <taxon>Rhodobacterales</taxon>
        <taxon>Roseobacteraceae</taxon>
        <taxon>Maritimibacter</taxon>
    </lineage>
</organism>
<evidence type="ECO:0000313" key="1">
    <source>
        <dbReference type="EMBL" id="MBV7379872.1"/>
    </source>
</evidence>
<keyword evidence="2" id="KW-1185">Reference proteome</keyword>
<name>A0ABS6T3S3_9RHOB</name>
<gene>
    <name evidence="1" type="ORF">KJP28_13140</name>
</gene>
<dbReference type="Proteomes" id="UP000756530">
    <property type="component" value="Unassembled WGS sequence"/>
</dbReference>
<evidence type="ECO:0000313" key="2">
    <source>
        <dbReference type="Proteomes" id="UP000756530"/>
    </source>
</evidence>
<sequence>MARAISRYPLDRTVDNFLPLAVRNPASGFVIAFFMKQKIAFVNASVQTNSPSVAAVADKSHLRRTG</sequence>
<dbReference type="RefSeq" id="WP_218393062.1">
    <property type="nucleotide sequence ID" value="NZ_JAHUZE010000003.1"/>
</dbReference>
<dbReference type="EMBL" id="JAHUZE010000003">
    <property type="protein sequence ID" value="MBV7379872.1"/>
    <property type="molecule type" value="Genomic_DNA"/>
</dbReference>